<feature type="transmembrane region" description="Helical" evidence="5">
    <location>
        <begin position="162"/>
        <end position="185"/>
    </location>
</feature>
<dbReference type="HOGENOM" id="CLU_039483_0_0_12"/>
<organism evidence="7 8">
    <name type="scientific">Turneriella parva (strain ATCC BAA-1111 / DSM 21527 / NCTC 11395 / H)</name>
    <name type="common">Leptospira parva</name>
    <dbReference type="NCBI Taxonomy" id="869212"/>
    <lineage>
        <taxon>Bacteria</taxon>
        <taxon>Pseudomonadati</taxon>
        <taxon>Spirochaetota</taxon>
        <taxon>Spirochaetia</taxon>
        <taxon>Leptospirales</taxon>
        <taxon>Leptospiraceae</taxon>
        <taxon>Turneriella</taxon>
    </lineage>
</organism>
<keyword evidence="2 5" id="KW-0812">Transmembrane</keyword>
<evidence type="ECO:0000256" key="1">
    <source>
        <dbReference type="ARBA" id="ARBA00004141"/>
    </source>
</evidence>
<evidence type="ECO:0000256" key="2">
    <source>
        <dbReference type="ARBA" id="ARBA00022692"/>
    </source>
</evidence>
<proteinExistence type="predicted"/>
<protein>
    <submittedName>
        <fullName evidence="7">ABC-2 type transporter</fullName>
    </submittedName>
</protein>
<keyword evidence="3 5" id="KW-1133">Transmembrane helix</keyword>
<dbReference type="Proteomes" id="UP000006048">
    <property type="component" value="Chromosome"/>
</dbReference>
<dbReference type="Pfam" id="PF12698">
    <property type="entry name" value="ABC2_membrane_3"/>
    <property type="match status" value="1"/>
</dbReference>
<dbReference type="AlphaFoldDB" id="I4BAH1"/>
<evidence type="ECO:0000256" key="3">
    <source>
        <dbReference type="ARBA" id="ARBA00022989"/>
    </source>
</evidence>
<evidence type="ECO:0000259" key="6">
    <source>
        <dbReference type="PROSITE" id="PS51012"/>
    </source>
</evidence>
<dbReference type="STRING" id="869212.Turpa_3644"/>
<dbReference type="PANTHER" id="PTHR43027">
    <property type="entry name" value="DOXORUBICIN RESISTANCE ABC TRANSPORTER PERMEASE PROTEIN DRRC-RELATED"/>
    <property type="match status" value="1"/>
</dbReference>
<feature type="transmembrane region" description="Helical" evidence="5">
    <location>
        <begin position="205"/>
        <end position="230"/>
    </location>
</feature>
<dbReference type="InterPro" id="IPR047817">
    <property type="entry name" value="ABC2_TM_bact-type"/>
</dbReference>
<dbReference type="EMBL" id="CP002959">
    <property type="protein sequence ID" value="AFM14278.1"/>
    <property type="molecule type" value="Genomic_DNA"/>
</dbReference>
<dbReference type="OrthoDB" id="9788252at2"/>
<evidence type="ECO:0000313" key="7">
    <source>
        <dbReference type="EMBL" id="AFM14278.1"/>
    </source>
</evidence>
<comment type="subcellular location">
    <subcellularLocation>
        <location evidence="1">Membrane</location>
        <topology evidence="1">Multi-pass membrane protein</topology>
    </subcellularLocation>
</comment>
<evidence type="ECO:0000313" key="8">
    <source>
        <dbReference type="Proteomes" id="UP000006048"/>
    </source>
</evidence>
<dbReference type="PANTHER" id="PTHR43027:SF2">
    <property type="entry name" value="TRANSPORT PERMEASE PROTEIN"/>
    <property type="match status" value="1"/>
</dbReference>
<evidence type="ECO:0000256" key="4">
    <source>
        <dbReference type="ARBA" id="ARBA00023136"/>
    </source>
</evidence>
<accession>I4BAH1</accession>
<dbReference type="InterPro" id="IPR052902">
    <property type="entry name" value="ABC-2_transporter"/>
</dbReference>
<feature type="domain" description="ABC transmembrane type-2" evidence="6">
    <location>
        <begin position="129"/>
        <end position="354"/>
    </location>
</feature>
<dbReference type="GO" id="GO:0016020">
    <property type="term" value="C:membrane"/>
    <property type="evidence" value="ECO:0007669"/>
    <property type="project" value="UniProtKB-SubCell"/>
</dbReference>
<dbReference type="KEGG" id="tpx:Turpa_3644"/>
<name>I4BAH1_TURPD</name>
<feature type="transmembrane region" description="Helical" evidence="5">
    <location>
        <begin position="106"/>
        <end position="122"/>
    </location>
</feature>
<feature type="transmembrane region" description="Helical" evidence="5">
    <location>
        <begin position="275"/>
        <end position="294"/>
    </location>
</feature>
<dbReference type="PROSITE" id="PS51012">
    <property type="entry name" value="ABC_TM2"/>
    <property type="match status" value="1"/>
</dbReference>
<keyword evidence="4 5" id="KW-0472">Membrane</keyword>
<feature type="transmembrane region" description="Helical" evidence="5">
    <location>
        <begin position="242"/>
        <end position="263"/>
    </location>
</feature>
<evidence type="ECO:0000256" key="5">
    <source>
        <dbReference type="SAM" id="Phobius"/>
    </source>
</evidence>
<dbReference type="RefSeq" id="WP_014804755.1">
    <property type="nucleotide sequence ID" value="NC_018020.1"/>
</dbReference>
<feature type="transmembrane region" description="Helical" evidence="5">
    <location>
        <begin position="329"/>
        <end position="351"/>
    </location>
</feature>
<reference evidence="7 8" key="1">
    <citation type="submission" date="2012-06" db="EMBL/GenBank/DDBJ databases">
        <title>The complete chromosome of genome of Turneriella parva DSM 21527.</title>
        <authorList>
            <consortium name="US DOE Joint Genome Institute (JGI-PGF)"/>
            <person name="Lucas S."/>
            <person name="Han J."/>
            <person name="Lapidus A."/>
            <person name="Bruce D."/>
            <person name="Goodwin L."/>
            <person name="Pitluck S."/>
            <person name="Peters L."/>
            <person name="Kyrpides N."/>
            <person name="Mavromatis K."/>
            <person name="Ivanova N."/>
            <person name="Mikhailova N."/>
            <person name="Chertkov O."/>
            <person name="Detter J.C."/>
            <person name="Tapia R."/>
            <person name="Han C."/>
            <person name="Land M."/>
            <person name="Hauser L."/>
            <person name="Markowitz V."/>
            <person name="Cheng J.-F."/>
            <person name="Hugenholtz P."/>
            <person name="Woyke T."/>
            <person name="Wu D."/>
            <person name="Gronow S."/>
            <person name="Wellnitz S."/>
            <person name="Brambilla E."/>
            <person name="Klenk H.-P."/>
            <person name="Eisen J.A."/>
        </authorList>
    </citation>
    <scope>NUCLEOTIDE SEQUENCE [LARGE SCALE GENOMIC DNA]</scope>
    <source>
        <strain evidence="8">ATCC BAA-1111 / DSM 21527 / NCTC 11395 / H</strain>
    </source>
</reference>
<feature type="transmembrane region" description="Helical" evidence="5">
    <location>
        <begin position="22"/>
        <end position="42"/>
    </location>
</feature>
<dbReference type="GO" id="GO:0140359">
    <property type="term" value="F:ABC-type transporter activity"/>
    <property type="evidence" value="ECO:0007669"/>
    <property type="project" value="InterPro"/>
</dbReference>
<gene>
    <name evidence="7" type="ordered locus">Turpa_3644</name>
</gene>
<dbReference type="InterPro" id="IPR013525">
    <property type="entry name" value="ABC2_TM"/>
</dbReference>
<sequence length="354" mass="40436">MIKPLWQLYLMHLREFFRDWEIILWSVLLPIAMSWVLGVAFVERKVTTRQIAVVGDIQQSSELREVINEIENRNISKPKKNNDHSVFRFTFADKTKALELLRKGKIVLFIELSPVGALNFHLDPANESSYLSYLILSRRLSQEKVELQLKAVTTRGNRYIDFLIPGLMALGIMNSCLWGIGYVLIEYRMKKLMRRMIATPVRKAVILMSFFFSRMTINLVETLLLFAFGYSYFGFTLQGSAWHLAMLFLSGNVAFAGLAFLLASRAENTRTGNGVINVFSIPLMLSSGIFFSYANFPELIQPLLQYSPLAVLADSMRNVLNASAEFSELALPLLILNVFGVFCFSVSLKVFRWH</sequence>
<keyword evidence="8" id="KW-1185">Reference proteome</keyword>